<protein>
    <submittedName>
        <fullName evidence="2">Uncharacterized protein LOC113514355</fullName>
    </submittedName>
</protein>
<dbReference type="GeneID" id="113514355"/>
<accession>A0A6J1WII6</accession>
<dbReference type="Proteomes" id="UP001652740">
    <property type="component" value="Unplaced"/>
</dbReference>
<evidence type="ECO:0000313" key="2">
    <source>
        <dbReference type="RefSeq" id="XP_026754225.1"/>
    </source>
</evidence>
<name>A0A6J1WII6_GALME</name>
<dbReference type="RefSeq" id="XP_026754225.1">
    <property type="nucleotide sequence ID" value="XM_026898424.3"/>
</dbReference>
<reference evidence="2" key="1">
    <citation type="submission" date="2025-08" db="UniProtKB">
        <authorList>
            <consortium name="RefSeq"/>
        </authorList>
    </citation>
    <scope>IDENTIFICATION</scope>
    <source>
        <tissue evidence="2">Whole larvae</tissue>
    </source>
</reference>
<dbReference type="AlphaFoldDB" id="A0A6J1WII6"/>
<sequence>MKLKMNIKDEHIKLEVNTTLREKQEQLALATATSETLKKLNVSIEELPQKCQQLLNQAAECQASMDIDILDPIAISVHHTSQLSKKLQEEYEILKLKQSNQLLQVKIDNNNNFLEGLKKELQFSRKSLSQQSPNPDNIQDYIRQMRHKVASYTESCEKAKAKYTKLSVPDQILPKSLIALVETLATLKTEAMTLQQSADEVALAREARETFNRLRR</sequence>
<keyword evidence="1" id="KW-1185">Reference proteome</keyword>
<dbReference type="OrthoDB" id="8117728at2759"/>
<dbReference type="InParanoid" id="A0A6J1WII6"/>
<proteinExistence type="predicted"/>
<organism evidence="1 2">
    <name type="scientific">Galleria mellonella</name>
    <name type="common">Greater wax moth</name>
    <dbReference type="NCBI Taxonomy" id="7137"/>
    <lineage>
        <taxon>Eukaryota</taxon>
        <taxon>Metazoa</taxon>
        <taxon>Ecdysozoa</taxon>
        <taxon>Arthropoda</taxon>
        <taxon>Hexapoda</taxon>
        <taxon>Insecta</taxon>
        <taxon>Pterygota</taxon>
        <taxon>Neoptera</taxon>
        <taxon>Endopterygota</taxon>
        <taxon>Lepidoptera</taxon>
        <taxon>Glossata</taxon>
        <taxon>Ditrysia</taxon>
        <taxon>Pyraloidea</taxon>
        <taxon>Pyralidae</taxon>
        <taxon>Galleriinae</taxon>
        <taxon>Galleria</taxon>
    </lineage>
</organism>
<gene>
    <name evidence="2" type="primary">LOC113514355</name>
</gene>
<dbReference type="KEGG" id="gmw:113514355"/>
<evidence type="ECO:0000313" key="1">
    <source>
        <dbReference type="Proteomes" id="UP001652740"/>
    </source>
</evidence>